<dbReference type="Proteomes" id="UP000254634">
    <property type="component" value="Unassembled WGS sequence"/>
</dbReference>
<dbReference type="STRING" id="1123307.GCA_000380065_00935"/>
<dbReference type="AlphaFoldDB" id="A0A380L1D1"/>
<dbReference type="GO" id="GO:0019752">
    <property type="term" value="P:carboxylic acid metabolic process"/>
    <property type="evidence" value="ECO:0007669"/>
    <property type="project" value="UniProtKB-ARBA"/>
</dbReference>
<dbReference type="GO" id="GO:0016491">
    <property type="term" value="F:oxidoreductase activity"/>
    <property type="evidence" value="ECO:0007669"/>
    <property type="project" value="UniProtKB-ARBA"/>
</dbReference>
<dbReference type="InterPro" id="IPR003462">
    <property type="entry name" value="ODC_Mu_crystall"/>
</dbReference>
<dbReference type="Gene3D" id="3.30.1780.10">
    <property type="entry name" value="ornithine cyclodeaminase, domain 1"/>
    <property type="match status" value="1"/>
</dbReference>
<dbReference type="Pfam" id="PF02423">
    <property type="entry name" value="OCD_Mu_crystall"/>
    <property type="match status" value="1"/>
</dbReference>
<evidence type="ECO:0000313" key="3">
    <source>
        <dbReference type="Proteomes" id="UP000254634"/>
    </source>
</evidence>
<dbReference type="PIRSF" id="PIRSF001439">
    <property type="entry name" value="CryM"/>
    <property type="match status" value="1"/>
</dbReference>
<dbReference type="PANTHER" id="PTHR13812:SF19">
    <property type="entry name" value="KETIMINE REDUCTASE MU-CRYSTALLIN"/>
    <property type="match status" value="1"/>
</dbReference>
<protein>
    <submittedName>
        <fullName evidence="2">Ornithine cyclodeaminase</fullName>
    </submittedName>
</protein>
<dbReference type="OrthoDB" id="9792005at2"/>
<name>A0A380L1D1_9STRE</name>
<evidence type="ECO:0000313" key="2">
    <source>
        <dbReference type="EMBL" id="SUN77036.1"/>
    </source>
</evidence>
<dbReference type="InterPro" id="IPR023401">
    <property type="entry name" value="ODC_N"/>
</dbReference>
<dbReference type="SUPFAM" id="SSF51735">
    <property type="entry name" value="NAD(P)-binding Rossmann-fold domains"/>
    <property type="match status" value="1"/>
</dbReference>
<accession>A0A380L1D1</accession>
<evidence type="ECO:0000256" key="1">
    <source>
        <dbReference type="ARBA" id="ARBA00008903"/>
    </source>
</evidence>
<dbReference type="EMBL" id="UHFR01000005">
    <property type="protein sequence ID" value="SUN77036.1"/>
    <property type="molecule type" value="Genomic_DNA"/>
</dbReference>
<gene>
    <name evidence="2" type="ORF">NCTC13765_01558</name>
</gene>
<organism evidence="2 3">
    <name type="scientific">Streptococcus massiliensis</name>
    <dbReference type="NCBI Taxonomy" id="313439"/>
    <lineage>
        <taxon>Bacteria</taxon>
        <taxon>Bacillati</taxon>
        <taxon>Bacillota</taxon>
        <taxon>Bacilli</taxon>
        <taxon>Lactobacillales</taxon>
        <taxon>Streptococcaceae</taxon>
        <taxon>Streptococcus</taxon>
    </lineage>
</organism>
<comment type="similarity">
    <text evidence="1">Belongs to the ornithine cyclodeaminase/mu-crystallin family.</text>
</comment>
<dbReference type="FunFam" id="3.40.50.720:FF:000311">
    <property type="entry name" value="Ornithine cyclodeaminase"/>
    <property type="match status" value="1"/>
</dbReference>
<dbReference type="GO" id="GO:0005737">
    <property type="term" value="C:cytoplasm"/>
    <property type="evidence" value="ECO:0007669"/>
    <property type="project" value="TreeGrafter"/>
</dbReference>
<dbReference type="InterPro" id="IPR036291">
    <property type="entry name" value="NAD(P)-bd_dom_sf"/>
</dbReference>
<proteinExistence type="inferred from homology"/>
<reference evidence="2" key="1">
    <citation type="submission" date="2018-06" db="EMBL/GenBank/DDBJ databases">
        <authorList>
            <consortium name="Pathogen Informatics"/>
            <person name="Doyle S."/>
        </authorList>
    </citation>
    <scope>NUCLEOTIDE SEQUENCE [LARGE SCALE GENOMIC DNA]</scope>
    <source>
        <strain evidence="2">NCTC13765</strain>
    </source>
</reference>
<sequence>MFYIKILNREDIKEVLEMESVIAGVESVYRLKSNGNTEVWPTVFYDFEPGKADMDIKSGLLKGANLYGHKTVTWFKDNQEKGLPQLIGVIVVYDATTGQPLGILDATYITGVRTGAAGAIGAKYLAKKDAKTLFILGAGNQASNQIAAILSIFDSIEKVFVADVKNPSKAQDFVAGIQKRLWEEFKIDASKVLFENVTDMASSVADSDIIITVTPSREPIIKKEWVKPGTHLSCIGADMAGKEEIDPEILKEAKIYVDDKVHCLEVGEIEIPIKTGVIQPDDIIGEIGDLMEGKCVGRENDTDITVFDATGMALLDIVTAKTALDLAEKKHLGISTLL</sequence>
<keyword evidence="3" id="KW-1185">Reference proteome</keyword>
<dbReference type="Gene3D" id="3.40.50.720">
    <property type="entry name" value="NAD(P)-binding Rossmann-like Domain"/>
    <property type="match status" value="1"/>
</dbReference>
<dbReference type="RefSeq" id="WP_018371633.1">
    <property type="nucleotide sequence ID" value="NZ_UHFR01000005.1"/>
</dbReference>
<dbReference type="PANTHER" id="PTHR13812">
    <property type="entry name" value="KETIMINE REDUCTASE MU-CRYSTALLIN"/>
    <property type="match status" value="1"/>
</dbReference>